<dbReference type="PANTHER" id="PTHR11266:SF8">
    <property type="entry name" value="MPV17-LIKE PROTEIN 2"/>
    <property type="match status" value="1"/>
</dbReference>
<reference evidence="7" key="1">
    <citation type="submission" date="2021-11" db="EMBL/GenBank/DDBJ databases">
        <authorList>
            <person name="Schell T."/>
        </authorList>
    </citation>
    <scope>NUCLEOTIDE SEQUENCE</scope>
    <source>
        <strain evidence="7">M5</strain>
    </source>
</reference>
<gene>
    <name evidence="7" type="ORF">DGAL_LOCUS14406</name>
</gene>
<dbReference type="Pfam" id="PF04117">
    <property type="entry name" value="Mpv17_PMP22"/>
    <property type="match status" value="1"/>
</dbReference>
<evidence type="ECO:0000313" key="7">
    <source>
        <dbReference type="EMBL" id="CAH0110802.1"/>
    </source>
</evidence>
<dbReference type="Proteomes" id="UP000789390">
    <property type="component" value="Unassembled WGS sequence"/>
</dbReference>
<comment type="caution">
    <text evidence="7">The sequence shown here is derived from an EMBL/GenBank/DDBJ whole genome shotgun (WGS) entry which is preliminary data.</text>
</comment>
<accession>A0A8J2WLR6</accession>
<evidence type="ECO:0000313" key="8">
    <source>
        <dbReference type="Proteomes" id="UP000789390"/>
    </source>
</evidence>
<evidence type="ECO:0000256" key="6">
    <source>
        <dbReference type="RuleBase" id="RU363053"/>
    </source>
</evidence>
<evidence type="ECO:0008006" key="9">
    <source>
        <dbReference type="Google" id="ProtNLM"/>
    </source>
</evidence>
<evidence type="ECO:0000256" key="4">
    <source>
        <dbReference type="ARBA" id="ARBA00022989"/>
    </source>
</evidence>
<name>A0A8J2WLR6_9CRUS</name>
<evidence type="ECO:0000256" key="1">
    <source>
        <dbReference type="ARBA" id="ARBA00004141"/>
    </source>
</evidence>
<keyword evidence="8" id="KW-1185">Reference proteome</keyword>
<dbReference type="GO" id="GO:0061668">
    <property type="term" value="P:mitochondrial ribosome assembly"/>
    <property type="evidence" value="ECO:0007669"/>
    <property type="project" value="TreeGrafter"/>
</dbReference>
<evidence type="ECO:0000256" key="5">
    <source>
        <dbReference type="ARBA" id="ARBA00023136"/>
    </source>
</evidence>
<dbReference type="AlphaFoldDB" id="A0A8J2WLR6"/>
<keyword evidence="4" id="KW-1133">Transmembrane helix</keyword>
<evidence type="ECO:0000256" key="2">
    <source>
        <dbReference type="ARBA" id="ARBA00006824"/>
    </source>
</evidence>
<keyword evidence="5" id="KW-0472">Membrane</keyword>
<dbReference type="OrthoDB" id="5345392at2759"/>
<dbReference type="GO" id="GO:0005739">
    <property type="term" value="C:mitochondrion"/>
    <property type="evidence" value="ECO:0007669"/>
    <property type="project" value="TreeGrafter"/>
</dbReference>
<protein>
    <recommendedName>
        <fullName evidence="9">Mpv17-like protein 2</fullName>
    </recommendedName>
</protein>
<dbReference type="GO" id="GO:0016020">
    <property type="term" value="C:membrane"/>
    <property type="evidence" value="ECO:0007669"/>
    <property type="project" value="UniProtKB-SubCell"/>
</dbReference>
<proteinExistence type="inferred from homology"/>
<dbReference type="InterPro" id="IPR007248">
    <property type="entry name" value="Mpv17_PMP22"/>
</dbReference>
<dbReference type="EMBL" id="CAKKLH010000306">
    <property type="protein sequence ID" value="CAH0110802.1"/>
    <property type="molecule type" value="Genomic_DNA"/>
</dbReference>
<comment type="subcellular location">
    <subcellularLocation>
        <location evidence="1">Membrane</location>
        <topology evidence="1">Multi-pass membrane protein</topology>
    </subcellularLocation>
</comment>
<organism evidence="7 8">
    <name type="scientific">Daphnia galeata</name>
    <dbReference type="NCBI Taxonomy" id="27404"/>
    <lineage>
        <taxon>Eukaryota</taxon>
        <taxon>Metazoa</taxon>
        <taxon>Ecdysozoa</taxon>
        <taxon>Arthropoda</taxon>
        <taxon>Crustacea</taxon>
        <taxon>Branchiopoda</taxon>
        <taxon>Diplostraca</taxon>
        <taxon>Cladocera</taxon>
        <taxon>Anomopoda</taxon>
        <taxon>Daphniidae</taxon>
        <taxon>Daphnia</taxon>
    </lineage>
</organism>
<comment type="similarity">
    <text evidence="2 6">Belongs to the peroxisomal membrane protein PXMP2/4 family.</text>
</comment>
<keyword evidence="3" id="KW-0812">Transmembrane</keyword>
<evidence type="ECO:0000256" key="3">
    <source>
        <dbReference type="ARBA" id="ARBA00022692"/>
    </source>
</evidence>
<sequence>MLVKSLALSLARLKWSTIVKSSKVAGKTMFSKYLLVTNVTISTTLSGVGDALQQQYEIVTGDNPNLTWDKKRTLDMSATGTVVGVICHFWYNWLDKRFPGKAFKIIAKKLMVDQMCFSPFLIAVFFGTVGILENMSTEEVLEEIKSKAWRLYAAEWVVWPPAQIINFYLLPTRFRVLYDNTISLGYDVYTSYVKHDKS</sequence>
<dbReference type="PANTHER" id="PTHR11266">
    <property type="entry name" value="PEROXISOMAL MEMBRANE PROTEIN 2, PXMP2 MPV17"/>
    <property type="match status" value="1"/>
</dbReference>